<dbReference type="OrthoDB" id="514866at2"/>
<keyword evidence="2" id="KW-1185">Reference proteome</keyword>
<sequence>MQTAKQKQQRYQISCQGLPLAVYREVAAHLRQVGKVEVDLFFLPVSEPFDYEKSQIGSLCLEYTEDAEDAVRQKVDQILAYYQSKFGPWEANQIAGNGEGD</sequence>
<organism evidence="1 2">
    <name type="scientific">Okeania hirsuta</name>
    <dbReference type="NCBI Taxonomy" id="1458930"/>
    <lineage>
        <taxon>Bacteria</taxon>
        <taxon>Bacillati</taxon>
        <taxon>Cyanobacteriota</taxon>
        <taxon>Cyanophyceae</taxon>
        <taxon>Oscillatoriophycideae</taxon>
        <taxon>Oscillatoriales</taxon>
        <taxon>Microcoleaceae</taxon>
        <taxon>Okeania</taxon>
    </lineage>
</organism>
<dbReference type="RefSeq" id="WP_124154799.1">
    <property type="nucleotide sequence ID" value="NZ_CAWOLW010000689.1"/>
</dbReference>
<dbReference type="Proteomes" id="UP000269154">
    <property type="component" value="Unassembled WGS sequence"/>
</dbReference>
<evidence type="ECO:0000313" key="1">
    <source>
        <dbReference type="EMBL" id="RQH42281.1"/>
    </source>
</evidence>
<dbReference type="AlphaFoldDB" id="A0A3N6P9X7"/>
<name>A0A3N6P9X7_9CYAN</name>
<gene>
    <name evidence="1" type="ORF">D5R40_14685</name>
</gene>
<comment type="caution">
    <text evidence="1">The sequence shown here is derived from an EMBL/GenBank/DDBJ whole genome shotgun (WGS) entry which is preliminary data.</text>
</comment>
<reference evidence="1 2" key="1">
    <citation type="journal article" date="2018" name="ACS Chem. Biol.">
        <title>Ketoreductase domain dysfunction expands chemodiversity: malyngamide biosynthesis in the cyanobacterium Okeania hirsuta.</title>
        <authorList>
            <person name="Moss N.A."/>
            <person name="Leao T."/>
            <person name="Rankin M."/>
            <person name="McCullough T.M."/>
            <person name="Qu P."/>
            <person name="Korobeynikov A."/>
            <person name="Smith J.L."/>
            <person name="Gerwick L."/>
            <person name="Gerwick W.H."/>
        </authorList>
    </citation>
    <scope>NUCLEOTIDE SEQUENCE [LARGE SCALE GENOMIC DNA]</scope>
    <source>
        <strain evidence="1 2">PAB10Feb10-1</strain>
    </source>
</reference>
<accession>A0A3N6P9X7</accession>
<protein>
    <submittedName>
        <fullName evidence="1">Uncharacterized protein</fullName>
    </submittedName>
</protein>
<dbReference type="EMBL" id="RCBY01000074">
    <property type="protein sequence ID" value="RQH42281.1"/>
    <property type="molecule type" value="Genomic_DNA"/>
</dbReference>
<evidence type="ECO:0000313" key="2">
    <source>
        <dbReference type="Proteomes" id="UP000269154"/>
    </source>
</evidence>
<proteinExistence type="predicted"/>